<evidence type="ECO:0000313" key="11">
    <source>
        <dbReference type="Proteomes" id="UP001055105"/>
    </source>
</evidence>
<dbReference type="GO" id="GO:0004222">
    <property type="term" value="F:metalloendopeptidase activity"/>
    <property type="evidence" value="ECO:0007669"/>
    <property type="project" value="TreeGrafter"/>
</dbReference>
<comment type="cofactor">
    <cofactor evidence="1">
        <name>Zn(2+)</name>
        <dbReference type="ChEBI" id="CHEBI:29105"/>
    </cofactor>
</comment>
<evidence type="ECO:0000256" key="3">
    <source>
        <dbReference type="ARBA" id="ARBA00022670"/>
    </source>
</evidence>
<dbReference type="Pfam" id="PF01551">
    <property type="entry name" value="Peptidase_M23"/>
    <property type="match status" value="1"/>
</dbReference>
<keyword evidence="7" id="KW-0482">Metalloprotease</keyword>
<dbReference type="Pfam" id="PF19425">
    <property type="entry name" value="Csd3_N2"/>
    <property type="match status" value="1"/>
</dbReference>
<dbReference type="InterPro" id="IPR011055">
    <property type="entry name" value="Dup_hybrid_motif"/>
</dbReference>
<evidence type="ECO:0000256" key="7">
    <source>
        <dbReference type="ARBA" id="ARBA00023049"/>
    </source>
</evidence>
<comment type="subcellular location">
    <subcellularLocation>
        <location evidence="2">Cell envelope</location>
    </subcellularLocation>
</comment>
<keyword evidence="4" id="KW-0479">Metal-binding</keyword>
<reference evidence="10" key="1">
    <citation type="submission" date="2022-01" db="EMBL/GenBank/DDBJ databases">
        <title>Novel bile acid biosynthetic pathways are enriched in the microbiome of centenarians.</title>
        <authorList>
            <person name="Sato Y."/>
            <person name="Atarashi K."/>
            <person name="Plichta R.D."/>
            <person name="Arai Y."/>
            <person name="Sasajima S."/>
            <person name="Kearney M.S."/>
            <person name="Suda W."/>
            <person name="Takeshita K."/>
            <person name="Sasaki T."/>
            <person name="Okamoto S."/>
            <person name="Skelly N.A."/>
            <person name="Okamura Y."/>
            <person name="Vlamakis H."/>
            <person name="Li Y."/>
            <person name="Tanoue T."/>
            <person name="Takei H."/>
            <person name="Nittono H."/>
            <person name="Narushima S."/>
            <person name="Irie J."/>
            <person name="Itoh H."/>
            <person name="Moriya K."/>
            <person name="Sugiura Y."/>
            <person name="Suematsu M."/>
            <person name="Moritoki N."/>
            <person name="Shibata S."/>
            <person name="Littman R.D."/>
            <person name="Fischbach A.M."/>
            <person name="Uwamino Y."/>
            <person name="Inoue T."/>
            <person name="Honda A."/>
            <person name="Hattori M."/>
            <person name="Murai T."/>
            <person name="Xavier J.R."/>
            <person name="Hirose N."/>
            <person name="Honda K."/>
        </authorList>
    </citation>
    <scope>NUCLEOTIDE SEQUENCE</scope>
    <source>
        <strain evidence="10">CE91-St16</strain>
    </source>
</reference>
<dbReference type="AlphaFoldDB" id="A0AA37KKE5"/>
<dbReference type="Gene3D" id="3.10.450.350">
    <property type="match status" value="1"/>
</dbReference>
<evidence type="ECO:0000256" key="1">
    <source>
        <dbReference type="ARBA" id="ARBA00001947"/>
    </source>
</evidence>
<dbReference type="CDD" id="cd12797">
    <property type="entry name" value="M23_peptidase"/>
    <property type="match status" value="1"/>
</dbReference>
<organism evidence="10 11">
    <name type="scientific">Alistipes finegoldii</name>
    <dbReference type="NCBI Taxonomy" id="214856"/>
    <lineage>
        <taxon>Bacteria</taxon>
        <taxon>Pseudomonadati</taxon>
        <taxon>Bacteroidota</taxon>
        <taxon>Bacteroidia</taxon>
        <taxon>Bacteroidales</taxon>
        <taxon>Rikenellaceae</taxon>
        <taxon>Alistipes</taxon>
    </lineage>
</organism>
<accession>A0AA37KKE5</accession>
<keyword evidence="3" id="KW-0645">Protease</keyword>
<feature type="domain" description="Csd3-like second N-terminal" evidence="9">
    <location>
        <begin position="163"/>
        <end position="277"/>
    </location>
</feature>
<evidence type="ECO:0000259" key="8">
    <source>
        <dbReference type="Pfam" id="PF01551"/>
    </source>
</evidence>
<proteinExistence type="predicted"/>
<evidence type="ECO:0000259" key="9">
    <source>
        <dbReference type="Pfam" id="PF19425"/>
    </source>
</evidence>
<sequence>MAEESFFYIFVSIMKSLRLPICALLLVAAGACSRTQQQETAGEEAAEQHNIVYGINADNYRTETGEVGSGETLGKILNGFGVSALTIDRLDKASKDIFPLRNIRAGHKYTAFIHEDSLYAPHLDYLVYERNVAEYVVFGFHDDSVSVRTGEKQFTVRRTKKSATINSSLWGAIMEQELPYALAAEMEDIYQWTVDFFGIQKGDNFTVIYDERFIDDSVSVGIGRIWGAKFCQGGKEYYAIPFRQGGKIRYWEYDGASLRKQMLKAPLKYSRISSKFTYARKHPIYKVYRPHTGVDYAAPKGTPVHAVADGVVTFKGWGGGGGNTLKIKHAGNLMTGYLHLSGYAKGISKGSRVSQGQLIGYVGSTGASTGPHLDYRIWKNGTPIDPLKVPQEPAEPIAKENRATFEFVRDRIAAELNGEVKDEERITQLDSLVIPQAPAASAPAGETTAAK</sequence>
<gene>
    <name evidence="10" type="ORF">CE91St16_04430</name>
</gene>
<dbReference type="GO" id="GO:0030313">
    <property type="term" value="C:cell envelope"/>
    <property type="evidence" value="ECO:0007669"/>
    <property type="project" value="UniProtKB-SubCell"/>
</dbReference>
<dbReference type="GO" id="GO:0046872">
    <property type="term" value="F:metal ion binding"/>
    <property type="evidence" value="ECO:0007669"/>
    <property type="project" value="UniProtKB-KW"/>
</dbReference>
<dbReference type="OMA" id="HVCYRFW"/>
<dbReference type="InterPro" id="IPR045834">
    <property type="entry name" value="Csd3_N2"/>
</dbReference>
<dbReference type="InterPro" id="IPR016047">
    <property type="entry name" value="M23ase_b-sheet_dom"/>
</dbReference>
<dbReference type="PANTHER" id="PTHR21666:SF288">
    <property type="entry name" value="CELL DIVISION PROTEIN YTFB"/>
    <property type="match status" value="1"/>
</dbReference>
<keyword evidence="6" id="KW-0862">Zinc</keyword>
<evidence type="ECO:0000313" key="10">
    <source>
        <dbReference type="EMBL" id="GKI17535.1"/>
    </source>
</evidence>
<evidence type="ECO:0000256" key="6">
    <source>
        <dbReference type="ARBA" id="ARBA00022833"/>
    </source>
</evidence>
<name>A0AA37KKE5_9BACT</name>
<dbReference type="InterPro" id="IPR050570">
    <property type="entry name" value="Cell_wall_metabolism_enzyme"/>
</dbReference>
<comment type="caution">
    <text evidence="10">The sequence shown here is derived from an EMBL/GenBank/DDBJ whole genome shotgun (WGS) entry which is preliminary data.</text>
</comment>
<dbReference type="GO" id="GO:0006508">
    <property type="term" value="P:proteolysis"/>
    <property type="evidence" value="ECO:0007669"/>
    <property type="project" value="UniProtKB-KW"/>
</dbReference>
<dbReference type="Gene3D" id="2.70.70.10">
    <property type="entry name" value="Glucose Permease (Domain IIA)"/>
    <property type="match status" value="1"/>
</dbReference>
<protein>
    <submittedName>
        <fullName evidence="10">Peptidase M24</fullName>
    </submittedName>
</protein>
<evidence type="ECO:0000256" key="2">
    <source>
        <dbReference type="ARBA" id="ARBA00004196"/>
    </source>
</evidence>
<feature type="domain" description="M23ase beta-sheet core" evidence="8">
    <location>
        <begin position="290"/>
        <end position="386"/>
    </location>
</feature>
<dbReference type="PANTHER" id="PTHR21666">
    <property type="entry name" value="PEPTIDASE-RELATED"/>
    <property type="match status" value="1"/>
</dbReference>
<evidence type="ECO:0000256" key="4">
    <source>
        <dbReference type="ARBA" id="ARBA00022723"/>
    </source>
</evidence>
<dbReference type="SUPFAM" id="SSF51261">
    <property type="entry name" value="Duplicated hybrid motif"/>
    <property type="match status" value="1"/>
</dbReference>
<evidence type="ECO:0000256" key="5">
    <source>
        <dbReference type="ARBA" id="ARBA00022801"/>
    </source>
</evidence>
<dbReference type="EMBL" id="BQOL01000001">
    <property type="protein sequence ID" value="GKI17535.1"/>
    <property type="molecule type" value="Genomic_DNA"/>
</dbReference>
<keyword evidence="5" id="KW-0378">Hydrolase</keyword>
<dbReference type="Proteomes" id="UP001055105">
    <property type="component" value="Unassembled WGS sequence"/>
</dbReference>